<protein>
    <submittedName>
        <fullName evidence="1">Uncharacterized protein</fullName>
    </submittedName>
</protein>
<sequence length="84" mass="9983">MSTVTMQMKKVWFSPSRGRHFLTRRAAVRAEAHAKILAKYPIEKSYYEHGGLCDPGFSIEFDEPDRYKKMLRRMMRLIDKNTEK</sequence>
<name>A0A1V8NUR7_CITBR</name>
<dbReference type="AlphaFoldDB" id="A0A1V8NUR7"/>
<evidence type="ECO:0000313" key="1">
    <source>
        <dbReference type="EMBL" id="OQM40164.1"/>
    </source>
</evidence>
<organism evidence="1 2">
    <name type="scientific">Citrobacter braakii</name>
    <dbReference type="NCBI Taxonomy" id="57706"/>
    <lineage>
        <taxon>Bacteria</taxon>
        <taxon>Pseudomonadati</taxon>
        <taxon>Pseudomonadota</taxon>
        <taxon>Gammaproteobacteria</taxon>
        <taxon>Enterobacterales</taxon>
        <taxon>Enterobacteriaceae</taxon>
        <taxon>Citrobacter</taxon>
        <taxon>Citrobacter freundii complex</taxon>
    </lineage>
</organism>
<evidence type="ECO:0000313" key="2">
    <source>
        <dbReference type="Proteomes" id="UP000192573"/>
    </source>
</evidence>
<reference evidence="1 2" key="1">
    <citation type="submission" date="2017-03" db="EMBL/GenBank/DDBJ databases">
        <authorList>
            <person name="Afonso C.L."/>
            <person name="Miller P.J."/>
            <person name="Scott M.A."/>
            <person name="Spackman E."/>
            <person name="Goraichik I."/>
            <person name="Dimitrov K.M."/>
            <person name="Suarez D.L."/>
            <person name="Swayne D.E."/>
        </authorList>
    </citation>
    <scope>NUCLEOTIDE SEQUENCE [LARGE SCALE GENOMIC DNA]</scope>
    <source>
        <strain evidence="1 2">ATCC 51113</strain>
    </source>
</reference>
<proteinExistence type="predicted"/>
<gene>
    <name evidence="1" type="ORF">BZK42_21230</name>
</gene>
<dbReference type="EMBL" id="NAEW01000013">
    <property type="protein sequence ID" value="OQM40164.1"/>
    <property type="molecule type" value="Genomic_DNA"/>
</dbReference>
<dbReference type="Proteomes" id="UP000192573">
    <property type="component" value="Unassembled WGS sequence"/>
</dbReference>
<dbReference type="RefSeq" id="WP_080860049.1">
    <property type="nucleotide sequence ID" value="NZ_CP077405.1"/>
</dbReference>
<comment type="caution">
    <text evidence="1">The sequence shown here is derived from an EMBL/GenBank/DDBJ whole genome shotgun (WGS) entry which is preliminary data.</text>
</comment>
<accession>A0A1V8NUR7</accession>